<protein>
    <submittedName>
        <fullName evidence="1">Uncharacterized protein</fullName>
    </submittedName>
</protein>
<dbReference type="OrthoDB" id="6365728at2759"/>
<evidence type="ECO:0000313" key="1">
    <source>
        <dbReference type="EMBL" id="KAF2836341.1"/>
    </source>
</evidence>
<comment type="caution">
    <text evidence="1">The sequence shown here is derived from an EMBL/GenBank/DDBJ whole genome shotgun (WGS) entry which is preliminary data.</text>
</comment>
<name>A0A9P4S552_9PEZI</name>
<keyword evidence="2" id="KW-1185">Reference proteome</keyword>
<dbReference type="EMBL" id="MU006104">
    <property type="protein sequence ID" value="KAF2836341.1"/>
    <property type="molecule type" value="Genomic_DNA"/>
</dbReference>
<dbReference type="Proteomes" id="UP000799429">
    <property type="component" value="Unassembled WGS sequence"/>
</dbReference>
<organism evidence="1 2">
    <name type="scientific">Patellaria atrata CBS 101060</name>
    <dbReference type="NCBI Taxonomy" id="1346257"/>
    <lineage>
        <taxon>Eukaryota</taxon>
        <taxon>Fungi</taxon>
        <taxon>Dikarya</taxon>
        <taxon>Ascomycota</taxon>
        <taxon>Pezizomycotina</taxon>
        <taxon>Dothideomycetes</taxon>
        <taxon>Dothideomycetes incertae sedis</taxon>
        <taxon>Patellariales</taxon>
        <taxon>Patellariaceae</taxon>
        <taxon>Patellaria</taxon>
    </lineage>
</organism>
<dbReference type="AlphaFoldDB" id="A0A9P4S552"/>
<feature type="non-terminal residue" evidence="1">
    <location>
        <position position="1"/>
    </location>
</feature>
<feature type="non-terminal residue" evidence="1">
    <location>
        <position position="268"/>
    </location>
</feature>
<accession>A0A9P4S552</accession>
<proteinExistence type="predicted"/>
<gene>
    <name evidence="1" type="ORF">M501DRAFT_905726</name>
</gene>
<evidence type="ECO:0000313" key="2">
    <source>
        <dbReference type="Proteomes" id="UP000799429"/>
    </source>
</evidence>
<reference evidence="1" key="1">
    <citation type="journal article" date="2020" name="Stud. Mycol.">
        <title>101 Dothideomycetes genomes: a test case for predicting lifestyles and emergence of pathogens.</title>
        <authorList>
            <person name="Haridas S."/>
            <person name="Albert R."/>
            <person name="Binder M."/>
            <person name="Bloem J."/>
            <person name="Labutti K."/>
            <person name="Salamov A."/>
            <person name="Andreopoulos B."/>
            <person name="Baker S."/>
            <person name="Barry K."/>
            <person name="Bills G."/>
            <person name="Bluhm B."/>
            <person name="Cannon C."/>
            <person name="Castanera R."/>
            <person name="Culley D."/>
            <person name="Daum C."/>
            <person name="Ezra D."/>
            <person name="Gonzalez J."/>
            <person name="Henrissat B."/>
            <person name="Kuo A."/>
            <person name="Liang C."/>
            <person name="Lipzen A."/>
            <person name="Lutzoni F."/>
            <person name="Magnuson J."/>
            <person name="Mondo S."/>
            <person name="Nolan M."/>
            <person name="Ohm R."/>
            <person name="Pangilinan J."/>
            <person name="Park H.-J."/>
            <person name="Ramirez L."/>
            <person name="Alfaro M."/>
            <person name="Sun H."/>
            <person name="Tritt A."/>
            <person name="Yoshinaga Y."/>
            <person name="Zwiers L.-H."/>
            <person name="Turgeon B."/>
            <person name="Goodwin S."/>
            <person name="Spatafora J."/>
            <person name="Crous P."/>
            <person name="Grigoriev I."/>
        </authorList>
    </citation>
    <scope>NUCLEOTIDE SEQUENCE</scope>
    <source>
        <strain evidence="1">CBS 101060</strain>
    </source>
</reference>
<sequence length="268" mass="30184">SLDAFGQLSKQIIEVASTHFTHLPVHPPAEILDKIPGTLPSFVANTPACQQIRAAYITHTIANLLTFKVFTPFLFSLGKRYDKADDLFSAMSAQLRGKSTRKEAVWRQHTLMAAFTTTDAKQQMNTAAGKVVDDIMYAIRYFTDPNELEKIRVAIRRIVKLAAETWRYARLEREMITARMPAIDAVLEGENESFWPAHEADLTALSLAEDAPSERKLLLRLLPVIEREPIHESYQITPEDENDTGCIYSHGLALYSDSPAVQARLRDL</sequence>